<organism evidence="2 3">
    <name type="scientific">Agathobacter rectalis</name>
    <dbReference type="NCBI Taxonomy" id="39491"/>
    <lineage>
        <taxon>Bacteria</taxon>
        <taxon>Bacillati</taxon>
        <taxon>Bacillota</taxon>
        <taxon>Clostridia</taxon>
        <taxon>Lachnospirales</taxon>
        <taxon>Lachnospiraceae</taxon>
        <taxon>Agathobacter</taxon>
    </lineage>
</organism>
<dbReference type="EMBL" id="QRKN01000001">
    <property type="protein sequence ID" value="RHI25840.1"/>
    <property type="molecule type" value="Genomic_DNA"/>
</dbReference>
<evidence type="ECO:0000256" key="1">
    <source>
        <dbReference type="SAM" id="Coils"/>
    </source>
</evidence>
<proteinExistence type="predicted"/>
<sequence length="107" mass="12453">MRPDRKIELQGRTIARLDKENKELKDKVATLESEIELCKYVSDNDFNGVKELINTLAPLKVMLNKAIDSANKSKEGFDNERRKCSELMKKYKNDMKNFEKVLNAMNK</sequence>
<feature type="coiled-coil region" evidence="1">
    <location>
        <begin position="7"/>
        <end position="34"/>
    </location>
</feature>
<dbReference type="Proteomes" id="UP000285865">
    <property type="component" value="Unassembled WGS sequence"/>
</dbReference>
<gene>
    <name evidence="2" type="ORF">DW172_03945</name>
</gene>
<protein>
    <submittedName>
        <fullName evidence="2">Uncharacterized protein</fullName>
    </submittedName>
</protein>
<dbReference type="RefSeq" id="WP_118257316.1">
    <property type="nucleotide sequence ID" value="NZ_CP143947.1"/>
</dbReference>
<keyword evidence="1" id="KW-0175">Coiled coil</keyword>
<evidence type="ECO:0000313" key="2">
    <source>
        <dbReference type="EMBL" id="RHI25840.1"/>
    </source>
</evidence>
<name>A0A414ZRG1_9FIRM</name>
<evidence type="ECO:0000313" key="3">
    <source>
        <dbReference type="Proteomes" id="UP000285865"/>
    </source>
</evidence>
<dbReference type="AlphaFoldDB" id="A0A414ZRG1"/>
<accession>A0A414ZRG1</accession>
<reference evidence="2 3" key="1">
    <citation type="submission" date="2018-08" db="EMBL/GenBank/DDBJ databases">
        <title>A genome reference for cultivated species of the human gut microbiota.</title>
        <authorList>
            <person name="Zou Y."/>
            <person name="Xue W."/>
            <person name="Luo G."/>
        </authorList>
    </citation>
    <scope>NUCLEOTIDE SEQUENCE [LARGE SCALE GENOMIC DNA]</scope>
    <source>
        <strain evidence="2 3">AM16-11</strain>
    </source>
</reference>
<comment type="caution">
    <text evidence="2">The sequence shown here is derived from an EMBL/GenBank/DDBJ whole genome shotgun (WGS) entry which is preliminary data.</text>
</comment>